<dbReference type="EMBL" id="METP01000017">
    <property type="protein sequence ID" value="OGC06601.1"/>
    <property type="molecule type" value="Genomic_DNA"/>
</dbReference>
<reference evidence="1 2" key="1">
    <citation type="journal article" date="2016" name="Nat. Commun.">
        <title>Thousands of microbial genomes shed light on interconnected biogeochemical processes in an aquifer system.</title>
        <authorList>
            <person name="Anantharaman K."/>
            <person name="Brown C.T."/>
            <person name="Hug L.A."/>
            <person name="Sharon I."/>
            <person name="Castelle C.J."/>
            <person name="Probst A.J."/>
            <person name="Thomas B.C."/>
            <person name="Singh A."/>
            <person name="Wilkins M.J."/>
            <person name="Karaoz U."/>
            <person name="Brodie E.L."/>
            <person name="Williams K.H."/>
            <person name="Hubbard S.S."/>
            <person name="Banfield J.F."/>
        </authorList>
    </citation>
    <scope>NUCLEOTIDE SEQUENCE [LARGE SCALE GENOMIC DNA]</scope>
</reference>
<accession>A0A1F4REJ8</accession>
<dbReference type="Proteomes" id="UP000176938">
    <property type="component" value="Unassembled WGS sequence"/>
</dbReference>
<evidence type="ECO:0000313" key="1">
    <source>
        <dbReference type="EMBL" id="OGC06601.1"/>
    </source>
</evidence>
<proteinExistence type="predicted"/>
<sequence length="189" mass="21698">MSDLILEIYRSPQTVFSLKDLALLIGESSKSTLKAKANYYVKKGDILGLRKGVYAKEKYNPLELANKIYTPSYISLETVLQTSGIIFQYYKTIFAISYLSREIKIKNMVVRYRKIKNEILCHPLGLENKKGASIATSERAFLDTLYLYGSYHFDKLDILDKEKVFSLLENVYKSKKLDKQAKELLKNAG</sequence>
<protein>
    <recommendedName>
        <fullName evidence="3">Transcriptional regulator</fullName>
    </recommendedName>
</protein>
<organism evidence="1 2">
    <name type="scientific">candidate division WOR-1 bacterium RIFCSPLOWO2_02_FULL_46_20</name>
    <dbReference type="NCBI Taxonomy" id="1802567"/>
    <lineage>
        <taxon>Bacteria</taxon>
        <taxon>Bacillati</taxon>
        <taxon>Saganbacteria</taxon>
    </lineage>
</organism>
<dbReference type="AlphaFoldDB" id="A0A1F4REJ8"/>
<name>A0A1F4REJ8_UNCSA</name>
<evidence type="ECO:0000313" key="2">
    <source>
        <dbReference type="Proteomes" id="UP000176938"/>
    </source>
</evidence>
<gene>
    <name evidence="1" type="ORF">A3H38_05445</name>
</gene>
<comment type="caution">
    <text evidence="1">The sequence shown here is derived from an EMBL/GenBank/DDBJ whole genome shotgun (WGS) entry which is preliminary data.</text>
</comment>
<evidence type="ECO:0008006" key="3">
    <source>
        <dbReference type="Google" id="ProtNLM"/>
    </source>
</evidence>